<evidence type="ECO:0000313" key="13">
    <source>
        <dbReference type="EMBL" id="EEP28146.1"/>
    </source>
</evidence>
<evidence type="ECO:0000256" key="1">
    <source>
        <dbReference type="ARBA" id="ARBA00001946"/>
    </source>
</evidence>
<dbReference type="PANTHER" id="PTHR43281:SF1">
    <property type="entry name" value="FARNESYL DIPHOSPHATE SYNTHASE"/>
    <property type="match status" value="1"/>
</dbReference>
<evidence type="ECO:0000256" key="4">
    <source>
        <dbReference type="ARBA" id="ARBA00015100"/>
    </source>
</evidence>
<comment type="cofactor">
    <cofactor evidence="1">
        <name>Mg(2+)</name>
        <dbReference type="ChEBI" id="CHEBI:18420"/>
    </cofactor>
</comment>
<evidence type="ECO:0000256" key="9">
    <source>
        <dbReference type="ARBA" id="ARBA00032380"/>
    </source>
</evidence>
<dbReference type="PROSITE" id="PS00444">
    <property type="entry name" value="POLYPRENYL_SYNTHASE_2"/>
    <property type="match status" value="1"/>
</dbReference>
<dbReference type="Proteomes" id="UP000003494">
    <property type="component" value="Unassembled WGS sequence"/>
</dbReference>
<evidence type="ECO:0000256" key="3">
    <source>
        <dbReference type="ARBA" id="ARBA00012439"/>
    </source>
</evidence>
<dbReference type="STRING" id="626523.GCWU000342_00954"/>
<dbReference type="GO" id="GO:0046872">
    <property type="term" value="F:metal ion binding"/>
    <property type="evidence" value="ECO:0007669"/>
    <property type="project" value="UniProtKB-KW"/>
</dbReference>
<dbReference type="EC" id="2.5.1.10" evidence="3"/>
<dbReference type="InterPro" id="IPR008949">
    <property type="entry name" value="Isoprenoid_synthase_dom_sf"/>
</dbReference>
<dbReference type="InterPro" id="IPR000092">
    <property type="entry name" value="Polyprenyl_synt"/>
</dbReference>
<evidence type="ECO:0000256" key="5">
    <source>
        <dbReference type="ARBA" id="ARBA00022679"/>
    </source>
</evidence>
<keyword evidence="6" id="KW-0479">Metal-binding</keyword>
<comment type="caution">
    <text evidence="13">The sequence shown here is derived from an EMBL/GenBank/DDBJ whole genome shotgun (WGS) entry which is preliminary data.</text>
</comment>
<dbReference type="NCBIfam" id="NF045485">
    <property type="entry name" value="FPPsyn"/>
    <property type="match status" value="1"/>
</dbReference>
<dbReference type="HOGENOM" id="CLU_014015_0_0_9"/>
<keyword evidence="5 12" id="KW-0808">Transferase</keyword>
<evidence type="ECO:0000256" key="12">
    <source>
        <dbReference type="RuleBase" id="RU004466"/>
    </source>
</evidence>
<dbReference type="InterPro" id="IPR053378">
    <property type="entry name" value="Prenyl_diphosphate_synthase"/>
</dbReference>
<dbReference type="PROSITE" id="PS00723">
    <property type="entry name" value="POLYPRENYL_SYNTHASE_1"/>
    <property type="match status" value="1"/>
</dbReference>
<name>C4GAK3_9FIRM</name>
<dbReference type="InterPro" id="IPR033749">
    <property type="entry name" value="Polyprenyl_synt_CS"/>
</dbReference>
<gene>
    <name evidence="13" type="ORF">GCWU000342_00954</name>
</gene>
<dbReference type="GO" id="GO:0005737">
    <property type="term" value="C:cytoplasm"/>
    <property type="evidence" value="ECO:0007669"/>
    <property type="project" value="UniProtKB-ARBA"/>
</dbReference>
<evidence type="ECO:0000256" key="10">
    <source>
        <dbReference type="ARBA" id="ARBA00032873"/>
    </source>
</evidence>
<organism evidence="13 14">
    <name type="scientific">Shuttleworthella satelles DSM 14600</name>
    <dbReference type="NCBI Taxonomy" id="626523"/>
    <lineage>
        <taxon>Bacteria</taxon>
        <taxon>Bacillati</taxon>
        <taxon>Bacillota</taxon>
        <taxon>Clostridia</taxon>
        <taxon>Lachnospirales</taxon>
        <taxon>Lachnospiraceae</taxon>
        <taxon>Shuttleworthella</taxon>
    </lineage>
</organism>
<dbReference type="SFLD" id="SFLDG01017">
    <property type="entry name" value="Polyprenyl_Transferase_Like"/>
    <property type="match status" value="1"/>
</dbReference>
<dbReference type="SUPFAM" id="SSF48576">
    <property type="entry name" value="Terpenoid synthases"/>
    <property type="match status" value="1"/>
</dbReference>
<evidence type="ECO:0000256" key="8">
    <source>
        <dbReference type="ARBA" id="ARBA00023229"/>
    </source>
</evidence>
<dbReference type="GO" id="GO:0004337">
    <property type="term" value="F:(2E,6E)-farnesyl diphosphate synthase activity"/>
    <property type="evidence" value="ECO:0007669"/>
    <property type="project" value="UniProtKB-EC"/>
</dbReference>
<dbReference type="CDD" id="cd00685">
    <property type="entry name" value="Trans_IPPS_HT"/>
    <property type="match status" value="1"/>
</dbReference>
<dbReference type="FunFam" id="1.10.600.10:FF:000001">
    <property type="entry name" value="Geranylgeranyl diphosphate synthase"/>
    <property type="match status" value="1"/>
</dbReference>
<reference evidence="13" key="1">
    <citation type="submission" date="2009-04" db="EMBL/GenBank/DDBJ databases">
        <authorList>
            <person name="Weinstock G."/>
            <person name="Sodergren E."/>
            <person name="Clifton S."/>
            <person name="Fulton L."/>
            <person name="Fulton B."/>
            <person name="Courtney L."/>
            <person name="Fronick C."/>
            <person name="Harrison M."/>
            <person name="Strong C."/>
            <person name="Farmer C."/>
            <person name="Delahaunty K."/>
            <person name="Markovic C."/>
            <person name="Hall O."/>
            <person name="Minx P."/>
            <person name="Tomlinson C."/>
            <person name="Mitreva M."/>
            <person name="Nelson J."/>
            <person name="Hou S."/>
            <person name="Wollam A."/>
            <person name="Pepin K.H."/>
            <person name="Johnson M."/>
            <person name="Bhonagiri V."/>
            <person name="Nash W.E."/>
            <person name="Warren W."/>
            <person name="Chinwalla A."/>
            <person name="Mardis E.R."/>
            <person name="Wilson R.K."/>
        </authorList>
    </citation>
    <scope>NUCLEOTIDE SEQUENCE [LARGE SCALE GENOMIC DNA]</scope>
    <source>
        <strain evidence="13">DSM 14600</strain>
    </source>
</reference>
<accession>C4GAK3</accession>
<dbReference type="Gene3D" id="1.10.600.10">
    <property type="entry name" value="Farnesyl Diphosphate Synthase"/>
    <property type="match status" value="1"/>
</dbReference>
<comment type="similarity">
    <text evidence="2 12">Belongs to the FPP/GGPP synthase family.</text>
</comment>
<proteinExistence type="inferred from homology"/>
<dbReference type="Pfam" id="PF00348">
    <property type="entry name" value="polyprenyl_synt"/>
    <property type="match status" value="1"/>
</dbReference>
<dbReference type="GO" id="GO:0016114">
    <property type="term" value="P:terpenoid biosynthetic process"/>
    <property type="evidence" value="ECO:0007669"/>
    <property type="project" value="UniProtKB-ARBA"/>
</dbReference>
<dbReference type="PANTHER" id="PTHR43281">
    <property type="entry name" value="FARNESYL DIPHOSPHATE SYNTHASE"/>
    <property type="match status" value="1"/>
</dbReference>
<evidence type="ECO:0000256" key="11">
    <source>
        <dbReference type="ARBA" id="ARBA00049399"/>
    </source>
</evidence>
<dbReference type="eggNOG" id="COG0142">
    <property type="taxonomic scope" value="Bacteria"/>
</dbReference>
<keyword evidence="8" id="KW-0414">Isoprene biosynthesis</keyword>
<dbReference type="EMBL" id="ACIP02000002">
    <property type="protein sequence ID" value="EEP28146.1"/>
    <property type="molecule type" value="Genomic_DNA"/>
</dbReference>
<evidence type="ECO:0000256" key="7">
    <source>
        <dbReference type="ARBA" id="ARBA00022842"/>
    </source>
</evidence>
<evidence type="ECO:0000313" key="14">
    <source>
        <dbReference type="Proteomes" id="UP000003494"/>
    </source>
</evidence>
<evidence type="ECO:0000256" key="6">
    <source>
        <dbReference type="ARBA" id="ARBA00022723"/>
    </source>
</evidence>
<keyword evidence="7" id="KW-0460">Magnesium</keyword>
<protein>
    <recommendedName>
        <fullName evidence="4">Farnesyl diphosphate synthase</fullName>
        <ecNumber evidence="3">2.5.1.10</ecNumber>
    </recommendedName>
    <alternativeName>
        <fullName evidence="10">(2E,6E)-farnesyl diphosphate synthase</fullName>
    </alternativeName>
    <alternativeName>
        <fullName evidence="9">Geranyltranstransferase</fullName>
    </alternativeName>
</protein>
<dbReference type="AlphaFoldDB" id="C4GAK3"/>
<comment type="catalytic activity">
    <reaction evidence="11">
        <text>isopentenyl diphosphate + (2E)-geranyl diphosphate = (2E,6E)-farnesyl diphosphate + diphosphate</text>
        <dbReference type="Rhea" id="RHEA:19361"/>
        <dbReference type="ChEBI" id="CHEBI:33019"/>
        <dbReference type="ChEBI" id="CHEBI:58057"/>
        <dbReference type="ChEBI" id="CHEBI:128769"/>
        <dbReference type="ChEBI" id="CHEBI:175763"/>
        <dbReference type="EC" id="2.5.1.10"/>
    </reaction>
</comment>
<evidence type="ECO:0000256" key="2">
    <source>
        <dbReference type="ARBA" id="ARBA00006706"/>
    </source>
</evidence>
<dbReference type="SFLD" id="SFLDS00005">
    <property type="entry name" value="Isoprenoid_Synthase_Type_I"/>
    <property type="match status" value="1"/>
</dbReference>
<keyword evidence="14" id="KW-1185">Reference proteome</keyword>
<sequence length="305" mass="33819">MTQKAVRDMDVRRELEERTLEAEGIIRRFLPREEGYQKTIMEAMSYALMSPGKRLRPILMRECAACFDQTSPQALPFFMAAIEMIHAYSLVHDDLPAMDNDLLRRGKPTTHARFGEAMGVLAGDALLNYAFETALQSLETDGTNPAVHKSLILLARKAGIYGMIGGQVVDVESEHIQGMDKHRLDFIHELKTGALIEAAMCIGALLGGADESQLLTVEQAAAKIGLAFQIEDDILDITGDEKTIGKPVGSDERNHKVTYVTFAGLEGARRDAESLTREALENLASLPRKNDFLMELVAYLARRNR</sequence>